<dbReference type="PANTHER" id="PTHR39610:SF1">
    <property type="match status" value="1"/>
</dbReference>
<dbReference type="OMA" id="HEAGCAG"/>
<gene>
    <name evidence="2" type="ORF">L228DRAFT_247260</name>
</gene>
<keyword evidence="3" id="KW-1185">Reference proteome</keyword>
<evidence type="ECO:0000313" key="2">
    <source>
        <dbReference type="EMBL" id="KZF22858.1"/>
    </source>
</evidence>
<proteinExistence type="predicted"/>
<accession>A0A165H1A1</accession>
<dbReference type="PANTHER" id="PTHR39610">
    <property type="entry name" value="BZIP DOMAIN-CONTAINING PROTEIN-RELATED"/>
    <property type="match status" value="1"/>
</dbReference>
<dbReference type="RefSeq" id="XP_018188413.1">
    <property type="nucleotide sequence ID" value="XM_018332603.1"/>
</dbReference>
<feature type="compositionally biased region" description="Low complexity" evidence="1">
    <location>
        <begin position="82"/>
        <end position="97"/>
    </location>
</feature>
<dbReference type="GeneID" id="28897740"/>
<sequence>MASWARPPPPTGATPESVRRTSMTRNSISSAASAYAENAENAMPTRHPKPLTPGELCLQMEQEQEAVVNRLTRELSSLRARSGSIASATSVSSTLTGPVTTAAGPGVDNTLEHNHNPIHSHHRSPSSISIRSTTAPTTAVPAAAVDGVSGTVGGNTSLSRQNSTASSRLSVPPSPLPNTVSPNSLHHNPFDHHNHHHTHHQPGPPTAYTQPRHASLPQPHIQHSPSLSHAATMQLRSYSISLARYEEAASHRLELEAAKHENMLLLRRIRELEQQLKDTKARHQHEQLQGHVPELHRNESTQSSGGIPLPAGGAARATAGPEE</sequence>
<evidence type="ECO:0000256" key="1">
    <source>
        <dbReference type="SAM" id="MobiDB-lite"/>
    </source>
</evidence>
<feature type="compositionally biased region" description="Basic and acidic residues" evidence="1">
    <location>
        <begin position="282"/>
        <end position="299"/>
    </location>
</feature>
<feature type="compositionally biased region" description="Pro residues" evidence="1">
    <location>
        <begin position="1"/>
        <end position="12"/>
    </location>
</feature>
<feature type="compositionally biased region" description="Low complexity" evidence="1">
    <location>
        <begin position="311"/>
        <end position="323"/>
    </location>
</feature>
<dbReference type="InParanoid" id="A0A165H1A1"/>
<feature type="compositionally biased region" description="Low complexity" evidence="1">
    <location>
        <begin position="125"/>
        <end position="145"/>
    </location>
</feature>
<protein>
    <submittedName>
        <fullName evidence="2">Uncharacterized protein</fullName>
    </submittedName>
</protein>
<feature type="compositionally biased region" description="Polar residues" evidence="1">
    <location>
        <begin position="154"/>
        <end position="165"/>
    </location>
</feature>
<dbReference type="Proteomes" id="UP000076632">
    <property type="component" value="Unassembled WGS sequence"/>
</dbReference>
<feature type="region of interest" description="Disordered" evidence="1">
    <location>
        <begin position="81"/>
        <end position="227"/>
    </location>
</feature>
<name>A0A165H1A1_XYLHT</name>
<feature type="region of interest" description="Disordered" evidence="1">
    <location>
        <begin position="1"/>
        <end position="54"/>
    </location>
</feature>
<feature type="compositionally biased region" description="Low complexity" evidence="1">
    <location>
        <begin position="26"/>
        <end position="42"/>
    </location>
</feature>
<feature type="region of interest" description="Disordered" evidence="1">
    <location>
        <begin position="282"/>
        <end position="323"/>
    </location>
</feature>
<organism evidence="2 3">
    <name type="scientific">Xylona heveae (strain CBS 132557 / TC161)</name>
    <dbReference type="NCBI Taxonomy" id="1328760"/>
    <lineage>
        <taxon>Eukaryota</taxon>
        <taxon>Fungi</taxon>
        <taxon>Dikarya</taxon>
        <taxon>Ascomycota</taxon>
        <taxon>Pezizomycotina</taxon>
        <taxon>Xylonomycetes</taxon>
        <taxon>Xylonales</taxon>
        <taxon>Xylonaceae</taxon>
        <taxon>Xylona</taxon>
    </lineage>
</organism>
<dbReference type="EMBL" id="KV407458">
    <property type="protein sequence ID" value="KZF22858.1"/>
    <property type="molecule type" value="Genomic_DNA"/>
</dbReference>
<dbReference type="OrthoDB" id="5401654at2759"/>
<dbReference type="AlphaFoldDB" id="A0A165H1A1"/>
<reference evidence="2 3" key="1">
    <citation type="journal article" date="2016" name="Fungal Biol.">
        <title>The genome of Xylona heveae provides a window into fungal endophytism.</title>
        <authorList>
            <person name="Gazis R."/>
            <person name="Kuo A."/>
            <person name="Riley R."/>
            <person name="LaButti K."/>
            <person name="Lipzen A."/>
            <person name="Lin J."/>
            <person name="Amirebrahimi M."/>
            <person name="Hesse C.N."/>
            <person name="Spatafora J.W."/>
            <person name="Henrissat B."/>
            <person name="Hainaut M."/>
            <person name="Grigoriev I.V."/>
            <person name="Hibbett D.S."/>
        </authorList>
    </citation>
    <scope>NUCLEOTIDE SEQUENCE [LARGE SCALE GENOMIC DNA]</scope>
    <source>
        <strain evidence="2 3">TC161</strain>
    </source>
</reference>
<evidence type="ECO:0000313" key="3">
    <source>
        <dbReference type="Proteomes" id="UP000076632"/>
    </source>
</evidence>